<evidence type="ECO:0000313" key="2">
    <source>
        <dbReference type="Proteomes" id="UP000625568"/>
    </source>
</evidence>
<dbReference type="GeneID" id="93129931"/>
<sequence length="373" mass="40379">MVGGVVYTVVTWPRGVPTGIPRFWIQSFAIPFLTWALGYGLRCFYYEQECDRIDAENEVLRADRERALQFACDPLAVVGSAYLTGAGTSDVAAILVNNTGAGEADANDFSSLPLSGDDEDPLRYRACFQQLIRAIANRVRVVPGDVPFAVKLQLPEDANKEAVVNSWLACWHAEGLRRTTTGVVNARTGVMLLDEWLDVRGGPTLEKFLLLVAVQLRHTPEQNGAETAVALLFSWAPLASRCRINPIAVLNRPVEAQPDGNSALATALQWGGTTGDKVHHLWEAGLGPADKAAIVRYMSDLRSGVSQTDNLSGIHDIDAILGHSGNAAGWLAIALGIEYAANNNGPQLIAWREHQLRFAVVQPPSQTSTDTTV</sequence>
<dbReference type="Proteomes" id="UP000625568">
    <property type="component" value="Chromosome 2"/>
</dbReference>
<reference evidence="1 2" key="1">
    <citation type="submission" date="2021-02" db="EMBL/GenBank/DDBJ databases">
        <title>FDA dAtabase for Regulatory Grade micrObial Sequences (FDA-ARGOS): Supporting development and validation of Infectious Disease Dx tests.</title>
        <authorList>
            <person name="Minogue T."/>
            <person name="Wolcott M."/>
            <person name="Wasieloski L."/>
            <person name="Aguilar W."/>
            <person name="Moore D."/>
            <person name="Jaissle J."/>
            <person name="Tallon L."/>
            <person name="Sadzewicz L."/>
            <person name="Zhao X."/>
            <person name="Boylan J."/>
            <person name="Ott S."/>
            <person name="Bowen H."/>
            <person name="Vavikolanu K."/>
            <person name="Mehta A."/>
            <person name="Aluvathingal J."/>
            <person name="Nadendla S."/>
            <person name="Yan Y."/>
            <person name="Sichtig H."/>
        </authorList>
    </citation>
    <scope>NUCLEOTIDE SEQUENCE [LARGE SCALE GENOMIC DNA]</scope>
    <source>
        <strain evidence="1 2">FDAARGOS_1272</strain>
    </source>
</reference>
<dbReference type="RefSeq" id="WP_123806711.1">
    <property type="nucleotide sequence ID" value="NZ_CABVPR010000017.1"/>
</dbReference>
<gene>
    <name evidence="1" type="ORF">I6K02_16790</name>
</gene>
<dbReference type="AlphaFoldDB" id="A0A892IAP5"/>
<evidence type="ECO:0000313" key="1">
    <source>
        <dbReference type="EMBL" id="QRO80016.1"/>
    </source>
</evidence>
<protein>
    <submittedName>
        <fullName evidence="1">Uncharacterized protein</fullName>
    </submittedName>
</protein>
<accession>A0A892IAP5</accession>
<keyword evidence="2" id="KW-1185">Reference proteome</keyword>
<proteinExistence type="predicted"/>
<dbReference type="EMBL" id="CP069483">
    <property type="protein sequence ID" value="QRO80016.1"/>
    <property type="molecule type" value="Genomic_DNA"/>
</dbReference>
<organism evidence="1 2">
    <name type="scientific">Burkholderia dolosa</name>
    <dbReference type="NCBI Taxonomy" id="152500"/>
    <lineage>
        <taxon>Bacteria</taxon>
        <taxon>Pseudomonadati</taxon>
        <taxon>Pseudomonadota</taxon>
        <taxon>Betaproteobacteria</taxon>
        <taxon>Burkholderiales</taxon>
        <taxon>Burkholderiaceae</taxon>
        <taxon>Burkholderia</taxon>
        <taxon>Burkholderia cepacia complex</taxon>
    </lineage>
</organism>
<name>A0A892IAP5_9BURK</name>